<evidence type="ECO:0000256" key="5">
    <source>
        <dbReference type="ARBA" id="ARBA00022692"/>
    </source>
</evidence>
<dbReference type="GO" id="GO:0046677">
    <property type="term" value="P:response to antibiotic"/>
    <property type="evidence" value="ECO:0007669"/>
    <property type="project" value="UniProtKB-KW"/>
</dbReference>
<evidence type="ECO:0000256" key="2">
    <source>
        <dbReference type="ARBA" id="ARBA00007783"/>
    </source>
</evidence>
<dbReference type="PANTHER" id="PTHR30294:SF38">
    <property type="entry name" value="TRANSPORT PERMEASE PROTEIN"/>
    <property type="match status" value="1"/>
</dbReference>
<keyword evidence="6 9" id="KW-1133">Transmembrane helix</keyword>
<dbReference type="RefSeq" id="WP_169064111.1">
    <property type="nucleotide sequence ID" value="NZ_FOWQ01000003.1"/>
</dbReference>
<keyword evidence="5 9" id="KW-0812">Transmembrane</keyword>
<dbReference type="STRING" id="1523247.SAMN05660464_2479"/>
<dbReference type="Proteomes" id="UP000198857">
    <property type="component" value="Unassembled WGS sequence"/>
</dbReference>
<evidence type="ECO:0000256" key="7">
    <source>
        <dbReference type="ARBA" id="ARBA00023136"/>
    </source>
</evidence>
<accession>A0A1I5NFK7</accession>
<evidence type="ECO:0000313" key="12">
    <source>
        <dbReference type="Proteomes" id="UP000198857"/>
    </source>
</evidence>
<comment type="subcellular location">
    <subcellularLocation>
        <location evidence="1 9">Cell membrane</location>
        <topology evidence="1 9">Multi-pass membrane protein</topology>
    </subcellularLocation>
</comment>
<protein>
    <recommendedName>
        <fullName evidence="9">Transport permease protein</fullName>
    </recommendedName>
</protein>
<evidence type="ECO:0000256" key="3">
    <source>
        <dbReference type="ARBA" id="ARBA00022448"/>
    </source>
</evidence>
<sequence>MSTATAVLSPRLTAATTGRVLRQLRHDHRTIAMMVLLPSLLLGLLYLLWRDVPAPPGQPGVFDRVGLTMLGVFPFVVMFLVTSIAMLRERTSGTLERLLTTPLSRLDLLLGYGAAFGLAAAVQAVVTVTVATTLYDLDVAGSLWLVVLIAVVDAVLGVALGLLASAFARSEFQAVQFMPVVVLPQFFLCGLLVPREQMAGWLQAVSDVLPLTYAVEALQEVGRSAAETGTMWTDVGVVAGAAVLALALAAATLRRRTS</sequence>
<evidence type="ECO:0000256" key="4">
    <source>
        <dbReference type="ARBA" id="ARBA00022475"/>
    </source>
</evidence>
<reference evidence="12" key="1">
    <citation type="submission" date="2016-10" db="EMBL/GenBank/DDBJ databases">
        <authorList>
            <person name="Varghese N."/>
            <person name="Submissions S."/>
        </authorList>
    </citation>
    <scope>NUCLEOTIDE SEQUENCE [LARGE SCALE GENOMIC DNA]</scope>
    <source>
        <strain evidence="12">DSM 44208</strain>
    </source>
</reference>
<dbReference type="InterPro" id="IPR051449">
    <property type="entry name" value="ABC-2_transporter_component"/>
</dbReference>
<proteinExistence type="inferred from homology"/>
<dbReference type="PROSITE" id="PS51012">
    <property type="entry name" value="ABC_TM2"/>
    <property type="match status" value="1"/>
</dbReference>
<dbReference type="PIRSF" id="PIRSF006648">
    <property type="entry name" value="DrrB"/>
    <property type="match status" value="1"/>
</dbReference>
<feature type="domain" description="ABC transmembrane type-2" evidence="10">
    <location>
        <begin position="29"/>
        <end position="256"/>
    </location>
</feature>
<dbReference type="Pfam" id="PF01061">
    <property type="entry name" value="ABC2_membrane"/>
    <property type="match status" value="1"/>
</dbReference>
<evidence type="ECO:0000256" key="9">
    <source>
        <dbReference type="RuleBase" id="RU361157"/>
    </source>
</evidence>
<feature type="transmembrane region" description="Helical" evidence="9">
    <location>
        <begin position="235"/>
        <end position="253"/>
    </location>
</feature>
<dbReference type="InterPro" id="IPR000412">
    <property type="entry name" value="ABC_2_transport"/>
</dbReference>
<keyword evidence="4 9" id="KW-1003">Cell membrane</keyword>
<keyword evidence="12" id="KW-1185">Reference proteome</keyword>
<evidence type="ECO:0000256" key="1">
    <source>
        <dbReference type="ARBA" id="ARBA00004651"/>
    </source>
</evidence>
<keyword evidence="3 9" id="KW-0813">Transport</keyword>
<dbReference type="AlphaFoldDB" id="A0A1I5NFK7"/>
<keyword evidence="8" id="KW-0046">Antibiotic resistance</keyword>
<dbReference type="PANTHER" id="PTHR30294">
    <property type="entry name" value="MEMBRANE COMPONENT OF ABC TRANSPORTER YHHJ-RELATED"/>
    <property type="match status" value="1"/>
</dbReference>
<evidence type="ECO:0000313" key="11">
    <source>
        <dbReference type="EMBL" id="SFP20470.1"/>
    </source>
</evidence>
<evidence type="ECO:0000259" key="10">
    <source>
        <dbReference type="PROSITE" id="PS51012"/>
    </source>
</evidence>
<name>A0A1I5NFK7_9ACTN</name>
<organism evidence="11 12">
    <name type="scientific">Geodermatophilus dictyosporus</name>
    <dbReference type="NCBI Taxonomy" id="1523247"/>
    <lineage>
        <taxon>Bacteria</taxon>
        <taxon>Bacillati</taxon>
        <taxon>Actinomycetota</taxon>
        <taxon>Actinomycetes</taxon>
        <taxon>Geodermatophilales</taxon>
        <taxon>Geodermatophilaceae</taxon>
        <taxon>Geodermatophilus</taxon>
    </lineage>
</organism>
<dbReference type="InterPro" id="IPR047817">
    <property type="entry name" value="ABC2_TM_bact-type"/>
</dbReference>
<feature type="transmembrane region" description="Helical" evidence="9">
    <location>
        <begin position="31"/>
        <end position="49"/>
    </location>
</feature>
<dbReference type="GO" id="GO:0043190">
    <property type="term" value="C:ATP-binding cassette (ABC) transporter complex"/>
    <property type="evidence" value="ECO:0007669"/>
    <property type="project" value="InterPro"/>
</dbReference>
<dbReference type="EMBL" id="FOWQ01000003">
    <property type="protein sequence ID" value="SFP20470.1"/>
    <property type="molecule type" value="Genomic_DNA"/>
</dbReference>
<feature type="transmembrane region" description="Helical" evidence="9">
    <location>
        <begin position="69"/>
        <end position="87"/>
    </location>
</feature>
<comment type="similarity">
    <text evidence="2 9">Belongs to the ABC-2 integral membrane protein family.</text>
</comment>
<keyword evidence="7 9" id="KW-0472">Membrane</keyword>
<gene>
    <name evidence="11" type="ORF">SAMN05660464_2479</name>
</gene>
<evidence type="ECO:0000256" key="8">
    <source>
        <dbReference type="ARBA" id="ARBA00023251"/>
    </source>
</evidence>
<evidence type="ECO:0000256" key="6">
    <source>
        <dbReference type="ARBA" id="ARBA00022989"/>
    </source>
</evidence>
<dbReference type="InterPro" id="IPR013525">
    <property type="entry name" value="ABC2_TM"/>
</dbReference>
<dbReference type="GO" id="GO:0140359">
    <property type="term" value="F:ABC-type transporter activity"/>
    <property type="evidence" value="ECO:0007669"/>
    <property type="project" value="InterPro"/>
</dbReference>
<feature type="transmembrane region" description="Helical" evidence="9">
    <location>
        <begin position="174"/>
        <end position="193"/>
    </location>
</feature>
<feature type="transmembrane region" description="Helical" evidence="9">
    <location>
        <begin position="108"/>
        <end position="131"/>
    </location>
</feature>
<feature type="transmembrane region" description="Helical" evidence="9">
    <location>
        <begin position="143"/>
        <end position="167"/>
    </location>
</feature>